<protein>
    <submittedName>
        <fullName evidence="6">TetR family transcriptional regulator</fullName>
    </submittedName>
</protein>
<dbReference type="PANTHER" id="PTHR30055">
    <property type="entry name" value="HTH-TYPE TRANSCRIPTIONAL REGULATOR RUTR"/>
    <property type="match status" value="1"/>
</dbReference>
<dbReference type="AlphaFoldDB" id="A0A544W879"/>
<evidence type="ECO:0000259" key="5">
    <source>
        <dbReference type="PROSITE" id="PS50977"/>
    </source>
</evidence>
<feature type="domain" description="HTH tetR-type" evidence="5">
    <location>
        <begin position="7"/>
        <end position="67"/>
    </location>
</feature>
<gene>
    <name evidence="6" type="ORF">D8S82_02480</name>
</gene>
<dbReference type="PANTHER" id="PTHR30055:SF234">
    <property type="entry name" value="HTH-TYPE TRANSCRIPTIONAL REGULATOR BETI"/>
    <property type="match status" value="1"/>
</dbReference>
<dbReference type="InterPro" id="IPR023772">
    <property type="entry name" value="DNA-bd_HTH_TetR-type_CS"/>
</dbReference>
<dbReference type="InterPro" id="IPR050109">
    <property type="entry name" value="HTH-type_TetR-like_transc_reg"/>
</dbReference>
<feature type="DNA-binding region" description="H-T-H motif" evidence="4">
    <location>
        <begin position="30"/>
        <end position="49"/>
    </location>
</feature>
<proteinExistence type="predicted"/>
<organism evidence="6 7">
    <name type="scientific">Mycolicibacterium hodleri</name>
    <dbReference type="NCBI Taxonomy" id="49897"/>
    <lineage>
        <taxon>Bacteria</taxon>
        <taxon>Bacillati</taxon>
        <taxon>Actinomycetota</taxon>
        <taxon>Actinomycetes</taxon>
        <taxon>Mycobacteriales</taxon>
        <taxon>Mycobacteriaceae</taxon>
        <taxon>Mycolicibacterium</taxon>
    </lineage>
</organism>
<dbReference type="Proteomes" id="UP000315759">
    <property type="component" value="Unassembled WGS sequence"/>
</dbReference>
<dbReference type="EMBL" id="VIFX01000002">
    <property type="protein sequence ID" value="TQR88435.1"/>
    <property type="molecule type" value="Genomic_DNA"/>
</dbReference>
<dbReference type="SUPFAM" id="SSF46689">
    <property type="entry name" value="Homeodomain-like"/>
    <property type="match status" value="1"/>
</dbReference>
<sequence>MRERKRLRTRLQLVGAAVELSRRHGFANATVEQIAAAVDVSPRTFSRYFPTKEAAILSVIQDMAETALAHLDDVDPDVPPLDALVQSHLRMLDDVHAGRHAVTPSLLAGALLVIGESAALRPLAIGTTHQGLLESVARRMGVDPDARGPWLVMRVWLSALACASREVGMEVALGRCDATLTAKAMRQRVVEVRAELADLVPPAPALPGSTSTIDRGAR</sequence>
<dbReference type="Gene3D" id="1.10.357.10">
    <property type="entry name" value="Tetracycline Repressor, domain 2"/>
    <property type="match status" value="1"/>
</dbReference>
<comment type="caution">
    <text evidence="6">The sequence shown here is derived from an EMBL/GenBank/DDBJ whole genome shotgun (WGS) entry which is preliminary data.</text>
</comment>
<dbReference type="PROSITE" id="PS01081">
    <property type="entry name" value="HTH_TETR_1"/>
    <property type="match status" value="1"/>
</dbReference>
<keyword evidence="2 4" id="KW-0238">DNA-binding</keyword>
<dbReference type="PROSITE" id="PS50977">
    <property type="entry name" value="HTH_TETR_2"/>
    <property type="match status" value="1"/>
</dbReference>
<name>A0A544W879_9MYCO</name>
<keyword evidence="3" id="KW-0804">Transcription</keyword>
<dbReference type="GO" id="GO:0003700">
    <property type="term" value="F:DNA-binding transcription factor activity"/>
    <property type="evidence" value="ECO:0007669"/>
    <property type="project" value="TreeGrafter"/>
</dbReference>
<evidence type="ECO:0000256" key="1">
    <source>
        <dbReference type="ARBA" id="ARBA00023015"/>
    </source>
</evidence>
<evidence type="ECO:0000256" key="2">
    <source>
        <dbReference type="ARBA" id="ARBA00023125"/>
    </source>
</evidence>
<evidence type="ECO:0000313" key="7">
    <source>
        <dbReference type="Proteomes" id="UP000315759"/>
    </source>
</evidence>
<accession>A0A544W879</accession>
<keyword evidence="7" id="KW-1185">Reference proteome</keyword>
<reference evidence="6 7" key="1">
    <citation type="submission" date="2018-10" db="EMBL/GenBank/DDBJ databases">
        <title>Draft genome of Mycobacterium hodleri strain B.</title>
        <authorList>
            <person name="Amande T.J."/>
            <person name="Mcgenity T.J."/>
        </authorList>
    </citation>
    <scope>NUCLEOTIDE SEQUENCE [LARGE SCALE GENOMIC DNA]</scope>
    <source>
        <strain evidence="6 7">B</strain>
    </source>
</reference>
<dbReference type="GO" id="GO:0000976">
    <property type="term" value="F:transcription cis-regulatory region binding"/>
    <property type="evidence" value="ECO:0007669"/>
    <property type="project" value="TreeGrafter"/>
</dbReference>
<keyword evidence="1" id="KW-0805">Transcription regulation</keyword>
<evidence type="ECO:0000256" key="4">
    <source>
        <dbReference type="PROSITE-ProRule" id="PRU00335"/>
    </source>
</evidence>
<evidence type="ECO:0000256" key="3">
    <source>
        <dbReference type="ARBA" id="ARBA00023163"/>
    </source>
</evidence>
<dbReference type="Pfam" id="PF00440">
    <property type="entry name" value="TetR_N"/>
    <property type="match status" value="1"/>
</dbReference>
<dbReference type="InterPro" id="IPR009057">
    <property type="entry name" value="Homeodomain-like_sf"/>
</dbReference>
<evidence type="ECO:0000313" key="6">
    <source>
        <dbReference type="EMBL" id="TQR88435.1"/>
    </source>
</evidence>
<dbReference type="InterPro" id="IPR001647">
    <property type="entry name" value="HTH_TetR"/>
</dbReference>